<organism evidence="6 7">
    <name type="scientific">Limnohabitans curvus</name>
    <dbReference type="NCBI Taxonomy" id="323423"/>
    <lineage>
        <taxon>Bacteria</taxon>
        <taxon>Pseudomonadati</taxon>
        <taxon>Pseudomonadota</taxon>
        <taxon>Betaproteobacteria</taxon>
        <taxon>Burkholderiales</taxon>
        <taxon>Comamonadaceae</taxon>
        <taxon>Limnohabitans</taxon>
    </lineage>
</organism>
<keyword evidence="4" id="KW-0819">tRNA processing</keyword>
<evidence type="ECO:0000256" key="4">
    <source>
        <dbReference type="ARBA" id="ARBA00022694"/>
    </source>
</evidence>
<name>A0A315EX05_9BURK</name>
<comment type="caution">
    <text evidence="6">The sequence shown here is derived from an EMBL/GenBank/DDBJ whole genome shotgun (WGS) entry which is preliminary data.</text>
</comment>
<feature type="domain" description="DTW" evidence="5">
    <location>
        <begin position="57"/>
        <end position="249"/>
    </location>
</feature>
<evidence type="ECO:0000259" key="5">
    <source>
        <dbReference type="SMART" id="SM01144"/>
    </source>
</evidence>
<dbReference type="EC" id="2.5.1.25" evidence="1"/>
<keyword evidence="7" id="KW-1185">Reference proteome</keyword>
<reference evidence="6 7" key="1">
    <citation type="submission" date="2017-04" db="EMBL/GenBank/DDBJ databases">
        <title>Unexpected and diverse lifestyles within the genus Limnohabitans.</title>
        <authorList>
            <person name="Kasalicky V."/>
            <person name="Mehrshad M."/>
            <person name="Andrei S.-A."/>
            <person name="Salcher M."/>
            <person name="Kratochvilova H."/>
            <person name="Simek K."/>
            <person name="Ghai R."/>
        </authorList>
    </citation>
    <scope>NUCLEOTIDE SEQUENCE [LARGE SCALE GENOMIC DNA]</scope>
    <source>
        <strain evidence="6 7">MWH-C5</strain>
    </source>
</reference>
<sequence>MQCGRLSHSRQTKPPLPAPSIASTFALTADLPHAVARLRATRLARSVKPFLARGGPKGERCAGCRLVPTHCICSLRPDVSTRAGMCLLMADIEPLKPSNTGWLIADVVADTFAFGWARTEVDPTLLALLSDPQWQPYVVFPSAFAESQRVVHNVAHEAHKRPLFILLDGTWDEARKMFRKSPYLQNFPVLSLHPEQLSRYKLRRAQSEAHFCTAEVGAMCLDLANDTQAATALNAYFDVFTEHYLKAKQQLPVDLGDDLHLRLQTATHSA</sequence>
<gene>
    <name evidence="6" type="ORF">B9Z44_13500</name>
</gene>
<dbReference type="AlphaFoldDB" id="A0A315EX05"/>
<proteinExistence type="predicted"/>
<dbReference type="PANTHER" id="PTHR21392">
    <property type="entry name" value="TRNA-URIDINE AMINOCARBOXYPROPYLTRANSFERASE 2"/>
    <property type="match status" value="1"/>
</dbReference>
<dbReference type="GO" id="GO:0016432">
    <property type="term" value="F:tRNA-uridine aminocarboxypropyltransferase activity"/>
    <property type="evidence" value="ECO:0007669"/>
    <property type="project" value="UniProtKB-EC"/>
</dbReference>
<protein>
    <recommendedName>
        <fullName evidence="1">tRNA-uridine aminocarboxypropyltransferase</fullName>
        <ecNumber evidence="1">2.5.1.25</ecNumber>
    </recommendedName>
</protein>
<dbReference type="Pfam" id="PF03942">
    <property type="entry name" value="DTW"/>
    <property type="match status" value="1"/>
</dbReference>
<evidence type="ECO:0000256" key="2">
    <source>
        <dbReference type="ARBA" id="ARBA00022679"/>
    </source>
</evidence>
<evidence type="ECO:0000256" key="3">
    <source>
        <dbReference type="ARBA" id="ARBA00022691"/>
    </source>
</evidence>
<dbReference type="SMART" id="SM01144">
    <property type="entry name" value="DTW"/>
    <property type="match status" value="1"/>
</dbReference>
<keyword evidence="2" id="KW-0808">Transferase</keyword>
<dbReference type="Proteomes" id="UP000251341">
    <property type="component" value="Unassembled WGS sequence"/>
</dbReference>
<dbReference type="GO" id="GO:0008033">
    <property type="term" value="P:tRNA processing"/>
    <property type="evidence" value="ECO:0007669"/>
    <property type="project" value="UniProtKB-KW"/>
</dbReference>
<evidence type="ECO:0000313" key="7">
    <source>
        <dbReference type="Proteomes" id="UP000251341"/>
    </source>
</evidence>
<evidence type="ECO:0000313" key="6">
    <source>
        <dbReference type="EMBL" id="PUE60494.1"/>
    </source>
</evidence>
<evidence type="ECO:0000256" key="1">
    <source>
        <dbReference type="ARBA" id="ARBA00012386"/>
    </source>
</evidence>
<dbReference type="PANTHER" id="PTHR21392:SF1">
    <property type="entry name" value="TRNA-URIDINE AMINOCARBOXYPROPYLTRANSFERASE"/>
    <property type="match status" value="1"/>
</dbReference>
<accession>A0A315EX05</accession>
<dbReference type="EMBL" id="NESP01000001">
    <property type="protein sequence ID" value="PUE60494.1"/>
    <property type="molecule type" value="Genomic_DNA"/>
</dbReference>
<dbReference type="InterPro" id="IPR039262">
    <property type="entry name" value="DTWD2/TAPT"/>
</dbReference>
<keyword evidence="3" id="KW-0949">S-adenosyl-L-methionine</keyword>
<dbReference type="InterPro" id="IPR005636">
    <property type="entry name" value="DTW"/>
</dbReference>